<dbReference type="Pfam" id="PF13231">
    <property type="entry name" value="PMT_2"/>
    <property type="match status" value="1"/>
</dbReference>
<feature type="transmembrane region" description="Helical" evidence="8">
    <location>
        <begin position="293"/>
        <end position="312"/>
    </location>
</feature>
<dbReference type="EMBL" id="LAZR01001236">
    <property type="protein sequence ID" value="KKN48147.1"/>
    <property type="molecule type" value="Genomic_DNA"/>
</dbReference>
<evidence type="ECO:0000259" key="9">
    <source>
        <dbReference type="Pfam" id="PF13231"/>
    </source>
</evidence>
<comment type="caution">
    <text evidence="10">The sequence shown here is derived from an EMBL/GenBank/DDBJ whole genome shotgun (WGS) entry which is preliminary data.</text>
</comment>
<dbReference type="GO" id="GO:0005886">
    <property type="term" value="C:plasma membrane"/>
    <property type="evidence" value="ECO:0007669"/>
    <property type="project" value="UniProtKB-SubCell"/>
</dbReference>
<feature type="transmembrane region" description="Helical" evidence="8">
    <location>
        <begin position="58"/>
        <end position="74"/>
    </location>
</feature>
<keyword evidence="7 8" id="KW-0472">Membrane</keyword>
<organism evidence="10">
    <name type="scientific">marine sediment metagenome</name>
    <dbReference type="NCBI Taxonomy" id="412755"/>
    <lineage>
        <taxon>unclassified sequences</taxon>
        <taxon>metagenomes</taxon>
        <taxon>ecological metagenomes</taxon>
    </lineage>
</organism>
<keyword evidence="4" id="KW-0808">Transferase</keyword>
<feature type="transmembrane region" description="Helical" evidence="8">
    <location>
        <begin position="348"/>
        <end position="366"/>
    </location>
</feature>
<keyword evidence="3" id="KW-0328">Glycosyltransferase</keyword>
<proteinExistence type="predicted"/>
<evidence type="ECO:0000256" key="2">
    <source>
        <dbReference type="ARBA" id="ARBA00022475"/>
    </source>
</evidence>
<dbReference type="GO" id="GO:0008610">
    <property type="term" value="P:lipid biosynthetic process"/>
    <property type="evidence" value="ECO:0007669"/>
    <property type="project" value="UniProtKB-ARBA"/>
</dbReference>
<evidence type="ECO:0000256" key="1">
    <source>
        <dbReference type="ARBA" id="ARBA00004651"/>
    </source>
</evidence>
<dbReference type="GO" id="GO:0016763">
    <property type="term" value="F:pentosyltransferase activity"/>
    <property type="evidence" value="ECO:0007669"/>
    <property type="project" value="TreeGrafter"/>
</dbReference>
<feature type="transmembrane region" description="Helical" evidence="8">
    <location>
        <begin position="202"/>
        <end position="222"/>
    </location>
</feature>
<evidence type="ECO:0000256" key="5">
    <source>
        <dbReference type="ARBA" id="ARBA00022692"/>
    </source>
</evidence>
<sequence length="479" mass="55883">MKLKEWLKENWILVGIVSFAIIVRIYYFILTQGQALWWDEAEYLNIAKRFAFDFDYKFGPVRPILFSFIASLFLKISSSEFLPRVFLLVLSVASVIGMYYFGKELYNKTVGLISSFLMSIFYLNLFFTYRLLVDLPALTFFIFSGFLFFRYFKTKSSKSLYAAAIVVGIGTLFKLSTAFILFACLIYLLITERLNFLRKKEIWIATFIFIVILAPYIIWGYIEFGSLVLTQASSHVAPESYFSGITILKNYLINFPTYFSWTILVAFILGIVSMYRLVLYFDKVIGGDEILRRDLYLLLVLIVPFILISTLINHNEDRYIMIIFPSILIISSSFIRDFYYMIKKKGRVMAIILVAIILTFTSLYQLDLADSLIKNKESSYLQVKEAGIWLKENSNISNIIATRSQPQIRYYSERKTIGIPATEEEFESSLTPDVKFYMLSIFEAHPEWAYTYPGRKNLTIERDYLTQDKQPILIIYNLK</sequence>
<comment type="subcellular location">
    <subcellularLocation>
        <location evidence="1">Cell membrane</location>
        <topology evidence="1">Multi-pass membrane protein</topology>
    </subcellularLocation>
</comment>
<gene>
    <name evidence="10" type="ORF">LCGC14_0655910</name>
</gene>
<feature type="transmembrane region" description="Helical" evidence="8">
    <location>
        <begin position="106"/>
        <end position="124"/>
    </location>
</feature>
<dbReference type="AlphaFoldDB" id="A0A0F9REV8"/>
<evidence type="ECO:0000256" key="7">
    <source>
        <dbReference type="ARBA" id="ARBA00023136"/>
    </source>
</evidence>
<reference evidence="10" key="1">
    <citation type="journal article" date="2015" name="Nature">
        <title>Complex archaea that bridge the gap between prokaryotes and eukaryotes.</title>
        <authorList>
            <person name="Spang A."/>
            <person name="Saw J.H."/>
            <person name="Jorgensen S.L."/>
            <person name="Zaremba-Niedzwiedzka K."/>
            <person name="Martijn J."/>
            <person name="Lind A.E."/>
            <person name="van Eijk R."/>
            <person name="Schleper C."/>
            <person name="Guy L."/>
            <person name="Ettema T.J."/>
        </authorList>
    </citation>
    <scope>NUCLEOTIDE SEQUENCE</scope>
</reference>
<keyword evidence="6 8" id="KW-1133">Transmembrane helix</keyword>
<evidence type="ECO:0000313" key="10">
    <source>
        <dbReference type="EMBL" id="KKN48147.1"/>
    </source>
</evidence>
<feature type="transmembrane region" description="Helical" evidence="8">
    <location>
        <begin position="81"/>
        <end position="100"/>
    </location>
</feature>
<feature type="transmembrane region" description="Helical" evidence="8">
    <location>
        <begin position="318"/>
        <end position="336"/>
    </location>
</feature>
<keyword evidence="2" id="KW-1003">Cell membrane</keyword>
<feature type="transmembrane region" description="Helical" evidence="8">
    <location>
        <begin position="258"/>
        <end position="281"/>
    </location>
</feature>
<keyword evidence="5 8" id="KW-0812">Transmembrane</keyword>
<evidence type="ECO:0000256" key="3">
    <source>
        <dbReference type="ARBA" id="ARBA00022676"/>
    </source>
</evidence>
<evidence type="ECO:0000256" key="4">
    <source>
        <dbReference type="ARBA" id="ARBA00022679"/>
    </source>
</evidence>
<protein>
    <recommendedName>
        <fullName evidence="9">Glycosyltransferase RgtA/B/C/D-like domain-containing protein</fullName>
    </recommendedName>
</protein>
<dbReference type="InterPro" id="IPR050297">
    <property type="entry name" value="LipidA_mod_glycosyltrf_83"/>
</dbReference>
<dbReference type="PANTHER" id="PTHR33908">
    <property type="entry name" value="MANNOSYLTRANSFERASE YKCB-RELATED"/>
    <property type="match status" value="1"/>
</dbReference>
<feature type="transmembrane region" description="Helical" evidence="8">
    <location>
        <begin position="12"/>
        <end position="29"/>
    </location>
</feature>
<accession>A0A0F9REV8</accession>
<dbReference type="PANTHER" id="PTHR33908:SF11">
    <property type="entry name" value="MEMBRANE PROTEIN"/>
    <property type="match status" value="1"/>
</dbReference>
<evidence type="ECO:0000256" key="8">
    <source>
        <dbReference type="SAM" id="Phobius"/>
    </source>
</evidence>
<dbReference type="InterPro" id="IPR038731">
    <property type="entry name" value="RgtA/B/C-like"/>
</dbReference>
<feature type="transmembrane region" description="Helical" evidence="8">
    <location>
        <begin position="161"/>
        <end position="190"/>
    </location>
</feature>
<feature type="domain" description="Glycosyltransferase RgtA/B/C/D-like" evidence="9">
    <location>
        <begin position="62"/>
        <end position="219"/>
    </location>
</feature>
<feature type="transmembrane region" description="Helical" evidence="8">
    <location>
        <begin position="131"/>
        <end position="149"/>
    </location>
</feature>
<evidence type="ECO:0000256" key="6">
    <source>
        <dbReference type="ARBA" id="ARBA00022989"/>
    </source>
</evidence>
<name>A0A0F9REV8_9ZZZZ</name>